<evidence type="ECO:0000313" key="5">
    <source>
        <dbReference type="Proteomes" id="UP001157161"/>
    </source>
</evidence>
<evidence type="ECO:0000313" key="4">
    <source>
        <dbReference type="EMBL" id="GMA31535.1"/>
    </source>
</evidence>
<dbReference type="SMART" id="SM00342">
    <property type="entry name" value="HTH_ARAC"/>
    <property type="match status" value="1"/>
</dbReference>
<dbReference type="Proteomes" id="UP001157161">
    <property type="component" value="Unassembled WGS sequence"/>
</dbReference>
<proteinExistence type="predicted"/>
<dbReference type="Pfam" id="PF12833">
    <property type="entry name" value="HTH_18"/>
    <property type="match status" value="1"/>
</dbReference>
<keyword evidence="1" id="KW-0805">Transcription regulation</keyword>
<gene>
    <name evidence="4" type="ORF">GCM10025875_15270</name>
</gene>
<reference evidence="4" key="2">
    <citation type="submission" date="2023-02" db="EMBL/GenBank/DDBJ databases">
        <authorList>
            <person name="Sun Q."/>
            <person name="Mori K."/>
        </authorList>
    </citation>
    <scope>NUCLEOTIDE SEQUENCE</scope>
    <source>
        <strain evidence="4">NBRC 112290</strain>
    </source>
</reference>
<reference evidence="4" key="1">
    <citation type="journal article" date="2014" name="Int. J. Syst. Evol. Microbiol.">
        <title>Complete genome sequence of Corynebacterium casei LMG S-19264T (=DSM 44701T), isolated from a smear-ripened cheese.</title>
        <authorList>
            <consortium name="US DOE Joint Genome Institute (JGI-PGF)"/>
            <person name="Walter F."/>
            <person name="Albersmeier A."/>
            <person name="Kalinowski J."/>
            <person name="Ruckert C."/>
        </authorList>
    </citation>
    <scope>NUCLEOTIDE SEQUENCE</scope>
    <source>
        <strain evidence="4">NBRC 112290</strain>
    </source>
</reference>
<dbReference type="SUPFAM" id="SSF46689">
    <property type="entry name" value="Homeodomain-like"/>
    <property type="match status" value="2"/>
</dbReference>
<evidence type="ECO:0000256" key="1">
    <source>
        <dbReference type="ARBA" id="ARBA00023015"/>
    </source>
</evidence>
<dbReference type="InterPro" id="IPR018060">
    <property type="entry name" value="HTH_AraC"/>
</dbReference>
<sequence>MLSHASTVLLESIGGLTPTVSRVPIPVIVFNGCVDPRISASFARGAERARRHVDRPHRAERLGLLLARTLAPTPMVYVRYPPCLSIVLSGRKRSLEHESDEQEWGSERFLITPVDLPVLGRVVGLGDRGDFISVNWRLDPAVVAEVAAQLPRRPHEGDGEPERLGTMTPELADAIDRLLALLDAPEEVDVLAPLVEREIVLRLLLGDQAPRLMRAVRRASAEVVTEAERLLDADLARPWSVEELALAVGTSPATLRRRFRELTGLAPVAYLRRLRLGEARRRMLAEGKTATMAGAGVGYLSPSHFSRDYRAAYGTSPGADAAHLRAGVG</sequence>
<dbReference type="GO" id="GO:0043565">
    <property type="term" value="F:sequence-specific DNA binding"/>
    <property type="evidence" value="ECO:0007669"/>
    <property type="project" value="InterPro"/>
</dbReference>
<accession>A0AA37XEA0</accession>
<protein>
    <submittedName>
        <fullName evidence="4">AraC family transcriptional regulator</fullName>
    </submittedName>
</protein>
<dbReference type="Pfam" id="PF06719">
    <property type="entry name" value="AraC_N"/>
    <property type="match status" value="1"/>
</dbReference>
<evidence type="ECO:0000256" key="2">
    <source>
        <dbReference type="ARBA" id="ARBA00023163"/>
    </source>
</evidence>
<dbReference type="InterPro" id="IPR009057">
    <property type="entry name" value="Homeodomain-like_sf"/>
</dbReference>
<organism evidence="4 5">
    <name type="scientific">Litorihabitans aurantiacus</name>
    <dbReference type="NCBI Taxonomy" id="1930061"/>
    <lineage>
        <taxon>Bacteria</taxon>
        <taxon>Bacillati</taxon>
        <taxon>Actinomycetota</taxon>
        <taxon>Actinomycetes</taxon>
        <taxon>Micrococcales</taxon>
        <taxon>Beutenbergiaceae</taxon>
        <taxon>Litorihabitans</taxon>
    </lineage>
</organism>
<dbReference type="InterPro" id="IPR009594">
    <property type="entry name" value="Tscrpt_reg_HTH_AraC_N"/>
</dbReference>
<dbReference type="AlphaFoldDB" id="A0AA37XEA0"/>
<evidence type="ECO:0000259" key="3">
    <source>
        <dbReference type="PROSITE" id="PS01124"/>
    </source>
</evidence>
<dbReference type="EMBL" id="BSUM01000001">
    <property type="protein sequence ID" value="GMA31535.1"/>
    <property type="molecule type" value="Genomic_DNA"/>
</dbReference>
<dbReference type="PROSITE" id="PS01124">
    <property type="entry name" value="HTH_ARAC_FAMILY_2"/>
    <property type="match status" value="1"/>
</dbReference>
<keyword evidence="5" id="KW-1185">Reference proteome</keyword>
<name>A0AA37XEA0_9MICO</name>
<comment type="caution">
    <text evidence="4">The sequence shown here is derived from an EMBL/GenBank/DDBJ whole genome shotgun (WGS) entry which is preliminary data.</text>
</comment>
<dbReference type="Gene3D" id="1.10.10.60">
    <property type="entry name" value="Homeodomain-like"/>
    <property type="match status" value="1"/>
</dbReference>
<dbReference type="PANTHER" id="PTHR43436">
    <property type="entry name" value="ARAC-FAMILY TRANSCRIPTIONAL REGULATOR"/>
    <property type="match status" value="1"/>
</dbReference>
<dbReference type="GO" id="GO:0003700">
    <property type="term" value="F:DNA-binding transcription factor activity"/>
    <property type="evidence" value="ECO:0007669"/>
    <property type="project" value="InterPro"/>
</dbReference>
<feature type="domain" description="HTH araC/xylS-type" evidence="3">
    <location>
        <begin position="225"/>
        <end position="323"/>
    </location>
</feature>
<dbReference type="PANTHER" id="PTHR43436:SF1">
    <property type="entry name" value="TRANSCRIPTIONAL REGULATORY PROTEIN"/>
    <property type="match status" value="1"/>
</dbReference>
<keyword evidence="2" id="KW-0804">Transcription</keyword>